<sequence length="360" mass="42940">MITFDQSFNLYFSVKRKFLFYIIFITIWFLFRNFPQVTEFVYSRGIYPYIAKAFHFIFGWIPFSFGDVFYTLLSVFLIYFVIKNRKKIWKKPIWFADKAFSFIFILFFCFFSFWGFNYFRIPLSESLKIETKYTKKELLQATEMYIEQANHYHKQLAENDSVKVDFKMSHREIYEIAWKSFPLEIENLTDFSSFKSVKPSMYSLFLTYMGYSGYINPFTNEAQVNGKIIGYSTPITACHEIAHQMGYAAEEEANYIGYLAAEKSDNLYFKYGASTFALRYLLGEVYKFAPEEYKQIKDKVHFGIFQNYAETRRFWQQYENKAEPIFKASYDVFLKANKQQQGIESYNLVVGLLINSKIKN</sequence>
<accession>A0A0B7HJI8</accession>
<dbReference type="AlphaFoldDB" id="A0A0B7HJI8"/>
<evidence type="ECO:0000313" key="2">
    <source>
        <dbReference type="EMBL" id="CEN39425.1"/>
    </source>
</evidence>
<dbReference type="eggNOG" id="ENOG502Z7T3">
    <property type="taxonomic scope" value="Bacteria"/>
</dbReference>
<organism evidence="2 3">
    <name type="scientific">Capnocytophaga cynodegmi</name>
    <dbReference type="NCBI Taxonomy" id="28189"/>
    <lineage>
        <taxon>Bacteria</taxon>
        <taxon>Pseudomonadati</taxon>
        <taxon>Bacteroidota</taxon>
        <taxon>Flavobacteriia</taxon>
        <taxon>Flavobacteriales</taxon>
        <taxon>Flavobacteriaceae</taxon>
        <taxon>Capnocytophaga</taxon>
    </lineage>
</organism>
<feature type="transmembrane region" description="Helical" evidence="1">
    <location>
        <begin position="54"/>
        <end position="82"/>
    </location>
</feature>
<keyword evidence="3" id="KW-1185">Reference proteome</keyword>
<reference evidence="3" key="1">
    <citation type="submission" date="2015-01" db="EMBL/GenBank/DDBJ databases">
        <authorList>
            <person name="MANFREDI Pablo"/>
        </authorList>
    </citation>
    <scope>NUCLEOTIDE SEQUENCE [LARGE SCALE GENOMIC DNA]</scope>
    <source>
        <strain evidence="3">Ccyn2B</strain>
    </source>
</reference>
<dbReference type="EMBL" id="CDOD01000056">
    <property type="protein sequence ID" value="CEN39425.1"/>
    <property type="molecule type" value="Genomic_DNA"/>
</dbReference>
<dbReference type="Pfam" id="PF12725">
    <property type="entry name" value="DUF3810"/>
    <property type="match status" value="1"/>
</dbReference>
<feature type="transmembrane region" description="Helical" evidence="1">
    <location>
        <begin position="18"/>
        <end position="34"/>
    </location>
</feature>
<evidence type="ECO:0008006" key="4">
    <source>
        <dbReference type="Google" id="ProtNLM"/>
    </source>
</evidence>
<dbReference type="InterPro" id="IPR024294">
    <property type="entry name" value="DUF3810"/>
</dbReference>
<proteinExistence type="predicted"/>
<protein>
    <recommendedName>
        <fullName evidence="4">DUF3810 domain-containing protein</fullName>
    </recommendedName>
</protein>
<dbReference type="STRING" id="28189.CCYN74_100117"/>
<evidence type="ECO:0000256" key="1">
    <source>
        <dbReference type="SAM" id="Phobius"/>
    </source>
</evidence>
<evidence type="ECO:0000313" key="3">
    <source>
        <dbReference type="Proteomes" id="UP000038055"/>
    </source>
</evidence>
<keyword evidence="1" id="KW-0472">Membrane</keyword>
<feature type="transmembrane region" description="Helical" evidence="1">
    <location>
        <begin position="94"/>
        <end position="116"/>
    </location>
</feature>
<keyword evidence="1" id="KW-0812">Transmembrane</keyword>
<name>A0A0B7HJI8_9FLAO</name>
<keyword evidence="1" id="KW-1133">Transmembrane helix</keyword>
<gene>
    <name evidence="2" type="ORF">CCYN2B_60122</name>
</gene>
<dbReference type="Proteomes" id="UP000038055">
    <property type="component" value="Unassembled WGS sequence"/>
</dbReference>